<dbReference type="InterPro" id="IPR029063">
    <property type="entry name" value="SAM-dependent_MTases_sf"/>
</dbReference>
<evidence type="ECO:0000256" key="3">
    <source>
        <dbReference type="ARBA" id="ARBA00022691"/>
    </source>
</evidence>
<name>D4YVP0_9LACO</name>
<dbReference type="AlphaFoldDB" id="D4YVP0"/>
<dbReference type="SUPFAM" id="SSF53335">
    <property type="entry name" value="S-adenosyl-L-methionine-dependent methyltransferases"/>
    <property type="match status" value="1"/>
</dbReference>
<evidence type="ECO:0000313" key="8">
    <source>
        <dbReference type="Proteomes" id="UP000004069"/>
    </source>
</evidence>
<keyword evidence="1 4" id="KW-0489">Methyltransferase</keyword>
<feature type="domain" description="TRAM" evidence="6">
    <location>
        <begin position="1"/>
        <end position="58"/>
    </location>
</feature>
<feature type="binding site" evidence="4">
    <location>
        <position position="378"/>
    </location>
    <ligand>
        <name>S-adenosyl-L-methionine</name>
        <dbReference type="ChEBI" id="CHEBI:59789"/>
    </ligand>
</feature>
<dbReference type="Gene3D" id="2.40.50.140">
    <property type="entry name" value="Nucleic acid-binding proteins"/>
    <property type="match status" value="1"/>
</dbReference>
<dbReference type="PATRIC" id="fig|585524.9.peg.617"/>
<dbReference type="InterPro" id="IPR030391">
    <property type="entry name" value="MeTrfase_TrmA_CS"/>
</dbReference>
<organism evidence="7 8">
    <name type="scientific">Lactobacillus amylolyticus DSM 11664</name>
    <dbReference type="NCBI Taxonomy" id="585524"/>
    <lineage>
        <taxon>Bacteria</taxon>
        <taxon>Bacillati</taxon>
        <taxon>Bacillota</taxon>
        <taxon>Bacilli</taxon>
        <taxon>Lactobacillales</taxon>
        <taxon>Lactobacillaceae</taxon>
        <taxon>Lactobacillus</taxon>
    </lineage>
</organism>
<dbReference type="PANTHER" id="PTHR11061:SF30">
    <property type="entry name" value="TRNA (URACIL(54)-C(5))-METHYLTRANSFERASE"/>
    <property type="match status" value="1"/>
</dbReference>
<dbReference type="eggNOG" id="COG2265">
    <property type="taxonomic scope" value="Bacteria"/>
</dbReference>
<feature type="binding site" evidence="4">
    <location>
        <position position="280"/>
    </location>
    <ligand>
        <name>S-adenosyl-L-methionine</name>
        <dbReference type="ChEBI" id="CHEBI:59789"/>
    </ligand>
</feature>
<dbReference type="InterPro" id="IPR002792">
    <property type="entry name" value="TRAM_dom"/>
</dbReference>
<protein>
    <submittedName>
        <fullName evidence="7">23S rRNA (Uracil-5-)-methyltransferase RumA</fullName>
        <ecNumber evidence="7">2.1.1.-</ecNumber>
    </submittedName>
</protein>
<dbReference type="PROSITE" id="PS50926">
    <property type="entry name" value="TRAM"/>
    <property type="match status" value="1"/>
</dbReference>
<dbReference type="SUPFAM" id="SSF50249">
    <property type="entry name" value="Nucleic acid-binding proteins"/>
    <property type="match status" value="1"/>
</dbReference>
<dbReference type="GO" id="GO:0070475">
    <property type="term" value="P:rRNA base methylation"/>
    <property type="evidence" value="ECO:0007669"/>
    <property type="project" value="TreeGrafter"/>
</dbReference>
<dbReference type="InterPro" id="IPR012340">
    <property type="entry name" value="NA-bd_OB-fold"/>
</dbReference>
<dbReference type="OrthoDB" id="9804590at2"/>
<dbReference type="EMBL" id="ADNY01000066">
    <property type="protein sequence ID" value="EFG54836.1"/>
    <property type="molecule type" value="Genomic_DNA"/>
</dbReference>
<feature type="binding site" evidence="4">
    <location>
        <position position="309"/>
    </location>
    <ligand>
        <name>S-adenosyl-L-methionine</name>
        <dbReference type="ChEBI" id="CHEBI:59789"/>
    </ligand>
</feature>
<dbReference type="Proteomes" id="UP000004069">
    <property type="component" value="Unassembled WGS sequence"/>
</dbReference>
<comment type="similarity">
    <text evidence="4">Belongs to the class I-like SAM-binding methyltransferase superfamily. RNA M5U methyltransferase family.</text>
</comment>
<evidence type="ECO:0000256" key="5">
    <source>
        <dbReference type="PROSITE-ProRule" id="PRU10015"/>
    </source>
</evidence>
<dbReference type="GO" id="GO:0070041">
    <property type="term" value="F:rRNA (uridine-C5-)-methyltransferase activity"/>
    <property type="evidence" value="ECO:0007669"/>
    <property type="project" value="TreeGrafter"/>
</dbReference>
<proteinExistence type="inferred from homology"/>
<dbReference type="FunFam" id="2.40.50.1070:FF:000003">
    <property type="entry name" value="23S rRNA (Uracil-5-)-methyltransferase RumA"/>
    <property type="match status" value="1"/>
</dbReference>
<keyword evidence="3 4" id="KW-0949">S-adenosyl-L-methionine</keyword>
<keyword evidence="8" id="KW-1185">Reference proteome</keyword>
<evidence type="ECO:0000259" key="6">
    <source>
        <dbReference type="PROSITE" id="PS50926"/>
    </source>
</evidence>
<dbReference type="PROSITE" id="PS01230">
    <property type="entry name" value="TRMA_1"/>
    <property type="match status" value="1"/>
</dbReference>
<feature type="active site" description="Nucleophile" evidence="4">
    <location>
        <position position="405"/>
    </location>
</feature>
<dbReference type="Pfam" id="PF01938">
    <property type="entry name" value="TRAM"/>
    <property type="match status" value="1"/>
</dbReference>
<sequence>MEKNQIVELEITDLSYEAMGVAHYEGLTVFVNNALPGETVKAKILKVKKRFAFAKIEKILKESPDRINVKLNQWVQTGLASLAHIKYDKQLEFKRNQVVNLLKKAHLDGVKVNETLPSPEQTGYRNKAQVPVREVNGQLEIGFFRRHSHDLVPLTNFFTTDPEIDRVLVATRDILRKYEVPAYDEIHHKGEVRYLDVRRSKANGKLMVILVCLHKDFPQLPKVAAEISQIPEISSVILNYNPKKTNVILGRNDYVVLGEDHLIDKIGDVEFRISPKSFFQINSLQTPRLYDLAIKKADLKANDVVVDAYSGIGTIGLSVAKHVKAVRGMETIREAVEDANANAKLNGIENAQYVTGKAEDVMPRWASEGLKTDVIFVDPPRKGLTPEFINAAAATKPKRIVYISCNPATQIRDLQLLQEKGYHFDEISPVDMFPQTPHVESVTVLERTEE</sequence>
<dbReference type="PROSITE" id="PS51687">
    <property type="entry name" value="SAM_MT_RNA_M5U"/>
    <property type="match status" value="1"/>
</dbReference>
<evidence type="ECO:0000256" key="2">
    <source>
        <dbReference type="ARBA" id="ARBA00022679"/>
    </source>
</evidence>
<dbReference type="RefSeq" id="WP_006352748.1">
    <property type="nucleotide sequence ID" value="NZ_ADNY01000066.1"/>
</dbReference>
<reference evidence="7 8" key="1">
    <citation type="submission" date="2010-04" db="EMBL/GenBank/DDBJ databases">
        <authorList>
            <person name="Muzny D."/>
            <person name="Qin X."/>
            <person name="Deng J."/>
            <person name="Jiang H."/>
            <person name="Liu Y."/>
            <person name="Qu J."/>
            <person name="Song X.-Z."/>
            <person name="Zhang L."/>
            <person name="Thornton R."/>
            <person name="Coyle M."/>
            <person name="Francisco L."/>
            <person name="Jackson L."/>
            <person name="Javaid M."/>
            <person name="Korchina V."/>
            <person name="Kovar C."/>
            <person name="Mata R."/>
            <person name="Mathew T."/>
            <person name="Ngo R."/>
            <person name="Nguyen L."/>
            <person name="Nguyen N."/>
            <person name="Okwuonu G."/>
            <person name="Ongeri F."/>
            <person name="Pham C."/>
            <person name="Simmons D."/>
            <person name="Wilczek-Boney K."/>
            <person name="Hale W."/>
            <person name="Jakkamsetti A."/>
            <person name="Pham P."/>
            <person name="Ruth R."/>
            <person name="San Lucas F."/>
            <person name="Warren J."/>
            <person name="Zhang J."/>
            <person name="Zhao Z."/>
            <person name="Zhou C."/>
            <person name="Zhu D."/>
            <person name="Lee S."/>
            <person name="Bess C."/>
            <person name="Blankenburg K."/>
            <person name="Forbes L."/>
            <person name="Fu Q."/>
            <person name="Gubbala S."/>
            <person name="Hirani K."/>
            <person name="Jayaseelan J.C."/>
            <person name="Lara F."/>
            <person name="Munidasa M."/>
            <person name="Palculict T."/>
            <person name="Patil S."/>
            <person name="Pu L.-L."/>
            <person name="Saada N."/>
            <person name="Tang L."/>
            <person name="Weissenberger G."/>
            <person name="Zhu Y."/>
            <person name="Hemphill L."/>
            <person name="Shang Y."/>
            <person name="Youmans B."/>
            <person name="Ayvaz T."/>
            <person name="Ross M."/>
            <person name="Santibanez J."/>
            <person name="Aqrawi P."/>
            <person name="Gross S."/>
            <person name="Joshi V."/>
            <person name="Fowler G."/>
            <person name="Nazareth L."/>
            <person name="Reid J."/>
            <person name="Worley K."/>
            <person name="Petrosino J."/>
            <person name="Highlander S."/>
            <person name="Gibbs R."/>
        </authorList>
    </citation>
    <scope>NUCLEOTIDE SEQUENCE [LARGE SCALE GENOMIC DNA]</scope>
    <source>
        <strain evidence="7 8">DSM 11664</strain>
    </source>
</reference>
<feature type="binding site" evidence="4">
    <location>
        <position position="330"/>
    </location>
    <ligand>
        <name>S-adenosyl-L-methionine</name>
        <dbReference type="ChEBI" id="CHEBI:59789"/>
    </ligand>
</feature>
<evidence type="ECO:0000313" key="7">
    <source>
        <dbReference type="EMBL" id="EFG54836.1"/>
    </source>
</evidence>
<comment type="caution">
    <text evidence="7">The sequence shown here is derived from an EMBL/GenBank/DDBJ whole genome shotgun (WGS) entry which is preliminary data.</text>
</comment>
<dbReference type="Pfam" id="PF05958">
    <property type="entry name" value="tRNA_U5-meth_tr"/>
    <property type="match status" value="1"/>
</dbReference>
<dbReference type="InterPro" id="IPR010280">
    <property type="entry name" value="U5_MeTrfase_fam"/>
</dbReference>
<dbReference type="PANTHER" id="PTHR11061">
    <property type="entry name" value="RNA M5U METHYLTRANSFERASE"/>
    <property type="match status" value="1"/>
</dbReference>
<dbReference type="Gene3D" id="2.40.50.1070">
    <property type="match status" value="1"/>
</dbReference>
<gene>
    <name evidence="7" type="primary">rumA</name>
    <name evidence="7" type="ORF">HMPREF0493_1601</name>
</gene>
<keyword evidence="2 4" id="KW-0808">Transferase</keyword>
<dbReference type="STRING" id="83683.B1745_05375"/>
<dbReference type="PROSITE" id="PS01231">
    <property type="entry name" value="TRMA_2"/>
    <property type="match status" value="1"/>
</dbReference>
<evidence type="ECO:0000256" key="4">
    <source>
        <dbReference type="PROSITE-ProRule" id="PRU01024"/>
    </source>
</evidence>
<dbReference type="InterPro" id="IPR030390">
    <property type="entry name" value="MeTrfase_TrmA_AS"/>
</dbReference>
<dbReference type="EC" id="2.1.1.-" evidence="7"/>
<accession>D4YVP0</accession>
<dbReference type="CDD" id="cd02440">
    <property type="entry name" value="AdoMet_MTases"/>
    <property type="match status" value="1"/>
</dbReference>
<evidence type="ECO:0000256" key="1">
    <source>
        <dbReference type="ARBA" id="ARBA00022603"/>
    </source>
</evidence>
<dbReference type="FunFam" id="3.40.50.150:FF:000009">
    <property type="entry name" value="23S rRNA (Uracil(1939)-C(5))-methyltransferase RlmD"/>
    <property type="match status" value="1"/>
</dbReference>
<dbReference type="NCBIfam" id="TIGR00479">
    <property type="entry name" value="rumA"/>
    <property type="match status" value="1"/>
</dbReference>
<feature type="active site" evidence="5">
    <location>
        <position position="405"/>
    </location>
</feature>
<dbReference type="Gene3D" id="3.40.50.150">
    <property type="entry name" value="Vaccinia Virus protein VP39"/>
    <property type="match status" value="1"/>
</dbReference>